<accession>B8R862</accession>
<sequence length="46" mass="5451">MKENTRTENPTADRTSCKTMVWGLLVSHTRVARRHYSFLDETHMWG</sequence>
<name>B8R862_9CAUD</name>
<protein>
    <submittedName>
        <fullName evidence="1">Gp53</fullName>
    </submittedName>
</protein>
<dbReference type="EMBL" id="EU887664">
    <property type="protein sequence ID" value="ACJ70579.1"/>
    <property type="molecule type" value="Genomic_DNA"/>
</dbReference>
<reference evidence="1 2" key="1">
    <citation type="journal article" date="1997" name="J. Bacteriol.">
        <title>Three Bacillus cereus bacteriophage endolysins are unrelated but reveal high homology to cell wall hydrolases from different bacilli.</title>
        <authorList>
            <person name="Loessner M.J."/>
            <person name="Maier S.K."/>
            <person name="Daubek-Puza H."/>
            <person name="Wendlinger G."/>
            <person name="Scherer S."/>
        </authorList>
    </citation>
    <scope>NUCLEOTIDE SEQUENCE</scope>
</reference>
<evidence type="ECO:0000313" key="1">
    <source>
        <dbReference type="EMBL" id="ACJ70579.1"/>
    </source>
</evidence>
<dbReference type="RefSeq" id="YP_002333614.1">
    <property type="nucleotide sequence ID" value="NC_011645.1"/>
</dbReference>
<proteinExistence type="predicted"/>
<reference evidence="1 2" key="2">
    <citation type="journal article" date="2010" name="Viruses">
        <title>Complete Nucleotide Sequence and Molecular Characterization of Bacillus Phage TP21 and its Relatedness to Other Phages with the Same Name.</title>
        <authorList>
            <person name="Klumpp J."/>
            <person name="Calendar R."/>
            <person name="Loessner M.J."/>
        </authorList>
    </citation>
    <scope>NUCLEOTIDE SEQUENCE [LARGE SCALE GENOMIC DNA]</scope>
</reference>
<dbReference type="GeneID" id="7070020"/>
<dbReference type="KEGG" id="vg:7070020"/>
<organism evidence="1 2">
    <name type="scientific">Bacillus phage TP21-L</name>
    <dbReference type="NCBI Taxonomy" id="565140"/>
    <lineage>
        <taxon>Viruses</taxon>
        <taxon>Duplodnaviria</taxon>
        <taxon>Heunggongvirae</taxon>
        <taxon>Uroviricota</taxon>
        <taxon>Caudoviricetes</taxon>
        <taxon>Lwoffvirus</taxon>
        <taxon>Lwoffvirus TP21</taxon>
    </lineage>
</organism>
<dbReference type="Proteomes" id="UP000001524">
    <property type="component" value="Segment"/>
</dbReference>
<keyword evidence="2" id="KW-1185">Reference proteome</keyword>
<evidence type="ECO:0000313" key="2">
    <source>
        <dbReference type="Proteomes" id="UP000001524"/>
    </source>
</evidence>